<gene>
    <name evidence="1" type="ORF">SAMN05216238_10124</name>
</gene>
<dbReference type="Proteomes" id="UP000199474">
    <property type="component" value="Unassembled WGS sequence"/>
</dbReference>
<accession>A0A1I1RRH9</accession>
<dbReference type="STRING" id="640948.SAMN05216238_10124"/>
<dbReference type="EMBL" id="FOMR01000001">
    <property type="protein sequence ID" value="SFD36936.1"/>
    <property type="molecule type" value="Genomic_DNA"/>
</dbReference>
<keyword evidence="2" id="KW-1185">Reference proteome</keyword>
<evidence type="ECO:0000313" key="2">
    <source>
        <dbReference type="Proteomes" id="UP000199474"/>
    </source>
</evidence>
<sequence>MRRRAGIGSGELKYVPESRDMFRRAEICAGEQKYVPES</sequence>
<proteinExistence type="predicted"/>
<dbReference type="AlphaFoldDB" id="A0A1I1RRH9"/>
<reference evidence="2" key="1">
    <citation type="submission" date="2016-10" db="EMBL/GenBank/DDBJ databases">
        <authorList>
            <person name="Varghese N."/>
            <person name="Submissions S."/>
        </authorList>
    </citation>
    <scope>NUCLEOTIDE SEQUENCE [LARGE SCALE GENOMIC DNA]</scope>
    <source>
        <strain evidence="2">DSM 22530</strain>
    </source>
</reference>
<protein>
    <submittedName>
        <fullName evidence="1">Uncharacterized protein</fullName>
    </submittedName>
</protein>
<organism evidence="1 2">
    <name type="scientific">Lentibacillus persicus</name>
    <dbReference type="NCBI Taxonomy" id="640948"/>
    <lineage>
        <taxon>Bacteria</taxon>
        <taxon>Bacillati</taxon>
        <taxon>Bacillota</taxon>
        <taxon>Bacilli</taxon>
        <taxon>Bacillales</taxon>
        <taxon>Bacillaceae</taxon>
        <taxon>Lentibacillus</taxon>
    </lineage>
</organism>
<evidence type="ECO:0000313" key="1">
    <source>
        <dbReference type="EMBL" id="SFD36936.1"/>
    </source>
</evidence>
<name>A0A1I1RRH9_9BACI</name>